<reference evidence="2" key="1">
    <citation type="submission" date="2019-08" db="EMBL/GenBank/DDBJ databases">
        <authorList>
            <person name="Kucharzyk K."/>
            <person name="Murdoch R.W."/>
            <person name="Higgins S."/>
            <person name="Loffler F."/>
        </authorList>
    </citation>
    <scope>NUCLEOTIDE SEQUENCE</scope>
</reference>
<sequence length="125" mass="14196">MIHRHRQHDRQGKTRQKAVEAEAQRVEHRGFKLKGVEKFRKIRVPGVKPGAAQYPGGVPVVFKRDDHAVHGLVGENDEQDDGRGKQEIQPRVLLYIAPGAPRPGPAGCCQWAFSHRDKLLHHCYR</sequence>
<gene>
    <name evidence="2" type="ORF">SDC9_124645</name>
</gene>
<evidence type="ECO:0000256" key="1">
    <source>
        <dbReference type="SAM" id="MobiDB-lite"/>
    </source>
</evidence>
<evidence type="ECO:0000313" key="2">
    <source>
        <dbReference type="EMBL" id="MPM77638.1"/>
    </source>
</evidence>
<feature type="region of interest" description="Disordered" evidence="1">
    <location>
        <begin position="1"/>
        <end position="26"/>
    </location>
</feature>
<organism evidence="2">
    <name type="scientific">bioreactor metagenome</name>
    <dbReference type="NCBI Taxonomy" id="1076179"/>
    <lineage>
        <taxon>unclassified sequences</taxon>
        <taxon>metagenomes</taxon>
        <taxon>ecological metagenomes</taxon>
    </lineage>
</organism>
<dbReference type="AlphaFoldDB" id="A0A645CL59"/>
<name>A0A645CL59_9ZZZZ</name>
<protein>
    <submittedName>
        <fullName evidence="2">Uncharacterized protein</fullName>
    </submittedName>
</protein>
<dbReference type="EMBL" id="VSSQ01028074">
    <property type="protein sequence ID" value="MPM77638.1"/>
    <property type="molecule type" value="Genomic_DNA"/>
</dbReference>
<comment type="caution">
    <text evidence="2">The sequence shown here is derived from an EMBL/GenBank/DDBJ whole genome shotgun (WGS) entry which is preliminary data.</text>
</comment>
<accession>A0A645CL59</accession>
<feature type="compositionally biased region" description="Basic and acidic residues" evidence="1">
    <location>
        <begin position="9"/>
        <end position="26"/>
    </location>
</feature>
<proteinExistence type="predicted"/>